<name>A0A7S4KP79_GUITH</name>
<sequence length="350" mass="38955">MQGWRDRLKPRRVAQEPMGDPISCFCMAQDLLVFTGTINGRVCAWRMKEATEDSKSTELANLPGEPVTSMDTSATHLFCTFGDRFSKGWRIADVVTGDNLDGETFDFKRCQSEATRMLNCTLQSSKFCLIFTRGQGWSQLFDLERKTSKKLRIGCKLHNIPVQFVAEEKEQVKGEGGDAGDGESDFSEHVDGKVLMSSRKNRASEESFTGVEVWSLGTSSCLLESKMQSSGDARFWEGDKIAYVEGADILVAGKEGREGKEADDIRFSRLGGHTRKMRCFDVLLPDLVASLSDDLELKLWRGGQCTRSVTLCSSILEPFSYDMTRIKVVSPFTILLSSGCSLYLLSFPSI</sequence>
<gene>
    <name evidence="1" type="ORF">GTHE00462_LOCUS16051</name>
</gene>
<dbReference type="InterPro" id="IPR036322">
    <property type="entry name" value="WD40_repeat_dom_sf"/>
</dbReference>
<dbReference type="AlphaFoldDB" id="A0A7S4KP79"/>
<dbReference type="Gene3D" id="2.130.10.10">
    <property type="entry name" value="YVTN repeat-like/Quinoprotein amine dehydrogenase"/>
    <property type="match status" value="1"/>
</dbReference>
<reference evidence="1" key="1">
    <citation type="submission" date="2021-01" db="EMBL/GenBank/DDBJ databases">
        <authorList>
            <person name="Corre E."/>
            <person name="Pelletier E."/>
            <person name="Niang G."/>
            <person name="Scheremetjew M."/>
            <person name="Finn R."/>
            <person name="Kale V."/>
            <person name="Holt S."/>
            <person name="Cochrane G."/>
            <person name="Meng A."/>
            <person name="Brown T."/>
            <person name="Cohen L."/>
        </authorList>
    </citation>
    <scope>NUCLEOTIDE SEQUENCE</scope>
    <source>
        <strain evidence="1">CCMP 2712</strain>
    </source>
</reference>
<protein>
    <submittedName>
        <fullName evidence="1">Uncharacterized protein</fullName>
    </submittedName>
</protein>
<accession>A0A7S4KP79</accession>
<dbReference type="EMBL" id="HBKN01020413">
    <property type="protein sequence ID" value="CAE2301149.1"/>
    <property type="molecule type" value="Transcribed_RNA"/>
</dbReference>
<dbReference type="InterPro" id="IPR015943">
    <property type="entry name" value="WD40/YVTN_repeat-like_dom_sf"/>
</dbReference>
<evidence type="ECO:0000313" key="1">
    <source>
        <dbReference type="EMBL" id="CAE2301149.1"/>
    </source>
</evidence>
<organism evidence="1">
    <name type="scientific">Guillardia theta</name>
    <name type="common">Cryptophyte</name>
    <name type="synonym">Cryptomonas phi</name>
    <dbReference type="NCBI Taxonomy" id="55529"/>
    <lineage>
        <taxon>Eukaryota</taxon>
        <taxon>Cryptophyceae</taxon>
        <taxon>Pyrenomonadales</taxon>
        <taxon>Geminigeraceae</taxon>
        <taxon>Guillardia</taxon>
    </lineage>
</organism>
<proteinExistence type="predicted"/>
<dbReference type="SUPFAM" id="SSF50978">
    <property type="entry name" value="WD40 repeat-like"/>
    <property type="match status" value="1"/>
</dbReference>